<dbReference type="SUPFAM" id="SSF55973">
    <property type="entry name" value="S-adenosylmethionine synthetase"/>
    <property type="match status" value="1"/>
</dbReference>
<evidence type="ECO:0000313" key="3">
    <source>
        <dbReference type="EMBL" id="GAI00111.1"/>
    </source>
</evidence>
<gene>
    <name evidence="3" type="ORF">S06H3_02082</name>
</gene>
<proteinExistence type="predicted"/>
<accession>X1L2K1</accession>
<dbReference type="InterPro" id="IPR022636">
    <property type="entry name" value="S-AdoMet_synthetase_sfam"/>
</dbReference>
<dbReference type="Gene3D" id="3.30.300.10">
    <property type="match status" value="1"/>
</dbReference>
<sequence length="42" mass="5039">MNLLRPIYKKTAAYGHFGRHDRDFTWEKLDKVDEIKSFLGLK</sequence>
<dbReference type="EMBL" id="BARV01000576">
    <property type="protein sequence ID" value="GAI00111.1"/>
    <property type="molecule type" value="Genomic_DNA"/>
</dbReference>
<comment type="caution">
    <text evidence="3">The sequence shown here is derived from an EMBL/GenBank/DDBJ whole genome shotgun (WGS) entry which is preliminary data.</text>
</comment>
<dbReference type="GO" id="GO:0006556">
    <property type="term" value="P:S-adenosylmethionine biosynthetic process"/>
    <property type="evidence" value="ECO:0007669"/>
    <property type="project" value="InterPro"/>
</dbReference>
<protein>
    <recommendedName>
        <fullName evidence="2">S-adenosylmethionine synthetase C-terminal domain-containing protein</fullName>
    </recommendedName>
</protein>
<name>X1L2K1_9ZZZZ</name>
<reference evidence="3" key="1">
    <citation type="journal article" date="2014" name="Front. Microbiol.">
        <title>High frequency of phylogenetically diverse reductive dehalogenase-homologous genes in deep subseafloor sedimentary metagenomes.</title>
        <authorList>
            <person name="Kawai M."/>
            <person name="Futagami T."/>
            <person name="Toyoda A."/>
            <person name="Takaki Y."/>
            <person name="Nishi S."/>
            <person name="Hori S."/>
            <person name="Arai W."/>
            <person name="Tsubouchi T."/>
            <person name="Morono Y."/>
            <person name="Uchiyama I."/>
            <person name="Ito T."/>
            <person name="Fujiyama A."/>
            <person name="Inagaki F."/>
            <person name="Takami H."/>
        </authorList>
    </citation>
    <scope>NUCLEOTIDE SEQUENCE</scope>
    <source>
        <strain evidence="3">Expedition CK06-06</strain>
    </source>
</reference>
<dbReference type="GO" id="GO:0046872">
    <property type="term" value="F:metal ion binding"/>
    <property type="evidence" value="ECO:0007669"/>
    <property type="project" value="UniProtKB-KW"/>
</dbReference>
<organism evidence="3">
    <name type="scientific">marine sediment metagenome</name>
    <dbReference type="NCBI Taxonomy" id="412755"/>
    <lineage>
        <taxon>unclassified sequences</taxon>
        <taxon>metagenomes</taxon>
        <taxon>ecological metagenomes</taxon>
    </lineage>
</organism>
<dbReference type="InterPro" id="IPR022630">
    <property type="entry name" value="S-AdoMet_synt_C"/>
</dbReference>
<dbReference type="AlphaFoldDB" id="X1L2K1"/>
<dbReference type="GO" id="GO:0004478">
    <property type="term" value="F:methionine adenosyltransferase activity"/>
    <property type="evidence" value="ECO:0007669"/>
    <property type="project" value="InterPro"/>
</dbReference>
<dbReference type="Pfam" id="PF02773">
    <property type="entry name" value="S-AdoMet_synt_C"/>
    <property type="match status" value="1"/>
</dbReference>
<keyword evidence="1" id="KW-0479">Metal-binding</keyword>
<evidence type="ECO:0000256" key="1">
    <source>
        <dbReference type="ARBA" id="ARBA00022723"/>
    </source>
</evidence>
<evidence type="ECO:0000259" key="2">
    <source>
        <dbReference type="Pfam" id="PF02773"/>
    </source>
</evidence>
<feature type="domain" description="S-adenosylmethionine synthetase C-terminal" evidence="2">
    <location>
        <begin position="1"/>
        <end position="28"/>
    </location>
</feature>